<feature type="chain" id="PRO_5015316704" description="Folate receptor-like domain-containing protein" evidence="1">
    <location>
        <begin position="25"/>
        <end position="225"/>
    </location>
</feature>
<keyword evidence="1" id="KW-0732">Signal</keyword>
<protein>
    <recommendedName>
        <fullName evidence="4">Folate receptor-like domain-containing protein</fullName>
    </recommendedName>
</protein>
<evidence type="ECO:0008006" key="4">
    <source>
        <dbReference type="Google" id="ProtNLM"/>
    </source>
</evidence>
<evidence type="ECO:0000313" key="2">
    <source>
        <dbReference type="EMBL" id="GBG26803.1"/>
    </source>
</evidence>
<comment type="caution">
    <text evidence="2">The sequence shown here is derived from an EMBL/GenBank/DDBJ whole genome shotgun (WGS) entry which is preliminary data.</text>
</comment>
<dbReference type="EMBL" id="BEYU01000024">
    <property type="protein sequence ID" value="GBG26803.1"/>
    <property type="molecule type" value="Genomic_DNA"/>
</dbReference>
<evidence type="ECO:0000313" key="3">
    <source>
        <dbReference type="Proteomes" id="UP000241890"/>
    </source>
</evidence>
<keyword evidence="3" id="KW-1185">Reference proteome</keyword>
<accession>A0A2R5GDR7</accession>
<dbReference type="Proteomes" id="UP000241890">
    <property type="component" value="Unassembled WGS sequence"/>
</dbReference>
<dbReference type="AlphaFoldDB" id="A0A2R5GDR7"/>
<organism evidence="2 3">
    <name type="scientific">Hondaea fermentalgiana</name>
    <dbReference type="NCBI Taxonomy" id="2315210"/>
    <lineage>
        <taxon>Eukaryota</taxon>
        <taxon>Sar</taxon>
        <taxon>Stramenopiles</taxon>
        <taxon>Bigyra</taxon>
        <taxon>Labyrinthulomycetes</taxon>
        <taxon>Thraustochytrida</taxon>
        <taxon>Thraustochytriidae</taxon>
        <taxon>Hondaea</taxon>
    </lineage>
</organism>
<gene>
    <name evidence="2" type="ORF">FCC1311_030252</name>
</gene>
<dbReference type="OrthoDB" id="310215at2759"/>
<evidence type="ECO:0000256" key="1">
    <source>
        <dbReference type="SAM" id="SignalP"/>
    </source>
</evidence>
<feature type="signal peptide" evidence="1">
    <location>
        <begin position="1"/>
        <end position="24"/>
    </location>
</feature>
<dbReference type="InParanoid" id="A0A2R5GDR7"/>
<reference evidence="2 3" key="1">
    <citation type="submission" date="2017-12" db="EMBL/GenBank/DDBJ databases">
        <title>Sequencing, de novo assembly and annotation of complete genome of a new Thraustochytrid species, strain FCC1311.</title>
        <authorList>
            <person name="Sedici K."/>
            <person name="Godart F."/>
            <person name="Aiese Cigliano R."/>
            <person name="Sanseverino W."/>
            <person name="Barakat M."/>
            <person name="Ortet P."/>
            <person name="Marechal E."/>
            <person name="Cagnac O."/>
            <person name="Amato A."/>
        </authorList>
    </citation>
    <scope>NUCLEOTIDE SEQUENCE [LARGE SCALE GENOMIC DNA]</scope>
</reference>
<name>A0A2R5GDR7_9STRA</name>
<sequence length="225" mass="24833">MASRVQLVLTALVFVVSAPLSCLAQHDENCKLTQDVPAKPDPSLMQCYKFNTLSCCVSGHDSTILGVYSETLSASCLREYPLLEHFFCFGCHPEQPTFTLSNVAEPEIRVCQSLADALFELDLERCGISIGIANSLMNASNPAPDWEIGFHEPSDERQVIIPKKVFKDSETFLNAIKPPYFENYKVVIVPDDGECFSPAGRVISRFFASVLAVFVCLQASSSFSF</sequence>
<proteinExistence type="predicted"/>